<dbReference type="RefSeq" id="WP_014217829.1">
    <property type="nucleotide sequence ID" value="NZ_LWBO01000077.1"/>
</dbReference>
<accession>A0ABX3NNH0</accession>
<evidence type="ECO:0008006" key="4">
    <source>
        <dbReference type="Google" id="ProtNLM"/>
    </source>
</evidence>
<evidence type="ECO:0000313" key="2">
    <source>
        <dbReference type="EMBL" id="OQP40281.1"/>
    </source>
</evidence>
<dbReference type="EMBL" id="LWBO01000077">
    <property type="protein sequence ID" value="OQP40281.1"/>
    <property type="molecule type" value="Genomic_DNA"/>
</dbReference>
<reference evidence="2 3" key="1">
    <citation type="submission" date="2016-04" db="EMBL/GenBank/DDBJ databases">
        <authorList>
            <person name="Chen L."/>
            <person name="Zhuang W."/>
            <person name="Wang G."/>
        </authorList>
    </citation>
    <scope>NUCLEOTIDE SEQUENCE [LARGE SCALE GENOMIC DNA]</scope>
    <source>
        <strain evidence="3">GR20</strain>
    </source>
</reference>
<name>A0ABX3NNH0_9BACT</name>
<dbReference type="Proteomes" id="UP000192277">
    <property type="component" value="Unassembled WGS sequence"/>
</dbReference>
<keyword evidence="1" id="KW-0812">Transmembrane</keyword>
<evidence type="ECO:0000313" key="3">
    <source>
        <dbReference type="Proteomes" id="UP000192277"/>
    </source>
</evidence>
<comment type="caution">
    <text evidence="2">The sequence shown here is derived from an EMBL/GenBank/DDBJ whole genome shotgun (WGS) entry which is preliminary data.</text>
</comment>
<evidence type="ECO:0000256" key="1">
    <source>
        <dbReference type="SAM" id="Phobius"/>
    </source>
</evidence>
<sequence>MEYIFTLGLGMLILGIWLLKKRISFIKNGNRATATVIQINEYADGESAHFKFKTKDNKEIIFYRSGSSGGKTWCIGDETSVVYDEQAPNQVVILTFINAFGIPLAMLMVALLLLFISGRFYWSQYFFNSLH</sequence>
<keyword evidence="3" id="KW-1185">Reference proteome</keyword>
<protein>
    <recommendedName>
        <fullName evidence="4">DUF3592 domain-containing protein</fullName>
    </recommendedName>
</protein>
<gene>
    <name evidence="2" type="ORF">A4D02_15280</name>
</gene>
<feature type="transmembrane region" description="Helical" evidence="1">
    <location>
        <begin position="91"/>
        <end position="116"/>
    </location>
</feature>
<organism evidence="2 3">
    <name type="scientific">Niastella koreensis</name>
    <dbReference type="NCBI Taxonomy" id="354356"/>
    <lineage>
        <taxon>Bacteria</taxon>
        <taxon>Pseudomonadati</taxon>
        <taxon>Bacteroidota</taxon>
        <taxon>Chitinophagia</taxon>
        <taxon>Chitinophagales</taxon>
        <taxon>Chitinophagaceae</taxon>
        <taxon>Niastella</taxon>
    </lineage>
</organism>
<proteinExistence type="predicted"/>
<keyword evidence="1" id="KW-0472">Membrane</keyword>
<keyword evidence="1" id="KW-1133">Transmembrane helix</keyword>